<evidence type="ECO:0000313" key="2">
    <source>
        <dbReference type="Proteomes" id="UP000828941"/>
    </source>
</evidence>
<gene>
    <name evidence="1" type="ORF">L6164_006515</name>
</gene>
<keyword evidence="2" id="KW-1185">Reference proteome</keyword>
<name>A0ACB9PTW2_BAUVA</name>
<comment type="caution">
    <text evidence="1">The sequence shown here is derived from an EMBL/GenBank/DDBJ whole genome shotgun (WGS) entry which is preliminary data.</text>
</comment>
<dbReference type="EMBL" id="CM039428">
    <property type="protein sequence ID" value="KAI4352244.1"/>
    <property type="molecule type" value="Genomic_DNA"/>
</dbReference>
<reference evidence="1 2" key="1">
    <citation type="journal article" date="2022" name="DNA Res.">
        <title>Chromosomal-level genome assembly of the orchid tree Bauhinia variegata (Leguminosae; Cercidoideae) supports the allotetraploid origin hypothesis of Bauhinia.</title>
        <authorList>
            <person name="Zhong Y."/>
            <person name="Chen Y."/>
            <person name="Zheng D."/>
            <person name="Pang J."/>
            <person name="Liu Y."/>
            <person name="Luo S."/>
            <person name="Meng S."/>
            <person name="Qian L."/>
            <person name="Wei D."/>
            <person name="Dai S."/>
            <person name="Zhou R."/>
        </authorList>
    </citation>
    <scope>NUCLEOTIDE SEQUENCE [LARGE SCALE GENOMIC DNA]</scope>
    <source>
        <strain evidence="1">BV-YZ2020</strain>
    </source>
</reference>
<organism evidence="1 2">
    <name type="scientific">Bauhinia variegata</name>
    <name type="common">Purple orchid tree</name>
    <name type="synonym">Phanera variegata</name>
    <dbReference type="NCBI Taxonomy" id="167791"/>
    <lineage>
        <taxon>Eukaryota</taxon>
        <taxon>Viridiplantae</taxon>
        <taxon>Streptophyta</taxon>
        <taxon>Embryophyta</taxon>
        <taxon>Tracheophyta</taxon>
        <taxon>Spermatophyta</taxon>
        <taxon>Magnoliopsida</taxon>
        <taxon>eudicotyledons</taxon>
        <taxon>Gunneridae</taxon>
        <taxon>Pentapetalae</taxon>
        <taxon>rosids</taxon>
        <taxon>fabids</taxon>
        <taxon>Fabales</taxon>
        <taxon>Fabaceae</taxon>
        <taxon>Cercidoideae</taxon>
        <taxon>Cercideae</taxon>
        <taxon>Bauhiniinae</taxon>
        <taxon>Bauhinia</taxon>
    </lineage>
</organism>
<evidence type="ECO:0000313" key="1">
    <source>
        <dbReference type="EMBL" id="KAI4352244.1"/>
    </source>
</evidence>
<proteinExistence type="predicted"/>
<dbReference type="Proteomes" id="UP000828941">
    <property type="component" value="Chromosome 3"/>
</dbReference>
<sequence length="193" mass="20875">MEVGRRGKGLMGPLLAANLVVYLIILGLAGWSLDKYIDGEQNHPHLGGNPSTSFMLIFGLLSGTIGALSVIYGLVHLRAWRADTLSAAASLAVISCALTALTFGLVIKEMSLGGHRGKRLQTLEAFIIISMLSQFLYVGLACSVADMDPATTVRHRKTIIPEMLADVNCYMKGNWDCFVSLICCIVQGNYHVF</sequence>
<protein>
    <submittedName>
        <fullName evidence="1">Uncharacterized protein</fullName>
    </submittedName>
</protein>
<accession>A0ACB9PTW2</accession>